<dbReference type="GeneID" id="106465179"/>
<feature type="compositionally biased region" description="Polar residues" evidence="1">
    <location>
        <begin position="732"/>
        <end position="741"/>
    </location>
</feature>
<feature type="compositionally biased region" description="Polar residues" evidence="1">
    <location>
        <begin position="846"/>
        <end position="896"/>
    </location>
</feature>
<protein>
    <submittedName>
        <fullName evidence="3 4">Dual specificity protein kinase splA-like isoform X1</fullName>
    </submittedName>
</protein>
<keyword evidence="2" id="KW-1185">Reference proteome</keyword>
<dbReference type="Proteomes" id="UP000694941">
    <property type="component" value="Unplaced"/>
</dbReference>
<feature type="compositionally biased region" description="Low complexity" evidence="1">
    <location>
        <begin position="209"/>
        <end position="225"/>
    </location>
</feature>
<feature type="region of interest" description="Disordered" evidence="1">
    <location>
        <begin position="994"/>
        <end position="1023"/>
    </location>
</feature>
<feature type="region of interest" description="Disordered" evidence="1">
    <location>
        <begin position="846"/>
        <end position="952"/>
    </location>
</feature>
<feature type="region of interest" description="Disordered" evidence="1">
    <location>
        <begin position="1064"/>
        <end position="1102"/>
    </location>
</feature>
<feature type="compositionally biased region" description="Low complexity" evidence="1">
    <location>
        <begin position="667"/>
        <end position="679"/>
    </location>
</feature>
<feature type="region of interest" description="Disordered" evidence="1">
    <location>
        <begin position="179"/>
        <end position="256"/>
    </location>
</feature>
<feature type="compositionally biased region" description="Polar residues" evidence="1">
    <location>
        <begin position="792"/>
        <end position="818"/>
    </location>
</feature>
<evidence type="ECO:0000313" key="2">
    <source>
        <dbReference type="Proteomes" id="UP000694941"/>
    </source>
</evidence>
<feature type="compositionally biased region" description="Polar residues" evidence="1">
    <location>
        <begin position="918"/>
        <end position="952"/>
    </location>
</feature>
<feature type="region of interest" description="Disordered" evidence="1">
    <location>
        <begin position="106"/>
        <end position="152"/>
    </location>
</feature>
<reference evidence="3 4" key="1">
    <citation type="submission" date="2025-05" db="UniProtKB">
        <authorList>
            <consortium name="RefSeq"/>
        </authorList>
    </citation>
    <scope>IDENTIFICATION</scope>
    <source>
        <tissue evidence="3 4">Muscle</tissue>
    </source>
</reference>
<dbReference type="RefSeq" id="XP_022248731.1">
    <property type="nucleotide sequence ID" value="XM_022393023.1"/>
</dbReference>
<feature type="region of interest" description="Disordered" evidence="1">
    <location>
        <begin position="657"/>
        <end position="701"/>
    </location>
</feature>
<feature type="compositionally biased region" description="Basic and acidic residues" evidence="1">
    <location>
        <begin position="130"/>
        <end position="142"/>
    </location>
</feature>
<sequence length="1102" mass="118918">MENETSDVNSGNRNISLISFSDHQMSLGTNPKLRNLLTQSSEKTDSSSGITSPLSKMFNVSQSSLATGPENGLEMREMPVATGDDNSNGSSRNVILRELLNQDEDGVLELPGKSRFPSGSGKSGMSLDMDSFRSDTNREASKRPVNNNNMLRKLLNSEVESDRNSRKSQDMLIQQLLKAESPEKNENSVGGDANSQSSSSDQIFKDFGLGSSHSSNSLSLPTSLSEALSSLSKRKSDDNTDSGTKPPSKRPAIQHPHLAGQNPMLASMLAQTPKTEPSVPTTIANSIMSQLPQDRLPKNLEKKLIQTPCVVMTSGSSSISTQHGTGHTMSTNHSLLHQDVVTADSRGHVTLSHHPVTTVNPSLGQLPQHGFTTQHQQYQGFLSRILNSSDGSQLTRALAAASTNATISNQSGQSIYNNNFQLSNQVFQQPNKSLTLSDLLGDVSSFDSVVGLTAQSQTSDPMLSQILDEVCVYPRVWSMQQEMETTPIDDNMIRKILDEVFEQPSGSSTSESVPSNNQSVNTVQDVHEKLAINAIQQQLMSYETTARSSTTTAHAAPSSSYIQSSGMGLGTVVPPNIVVNFSSTHNYPSVPSLPTYSSGTQAGHRLKAQNSGVLTGVQQGVAVGNFQRPGGSQLLNSGGGGLTPEVYHRLLERRQKMLQHQKRLRAQQQQQQQVVQSSQTASEPMTPVSASVFPENTNDMLNNTVAPNVTLQRFNGITDQQLSPRYNTTLLGQTGQSQLSPGHQPPYSPLSQQSFPNPSPPVTSGYSQQQHRQPTYLPSSPVTVTGGKPQSPHLQAHSSQTQWNQRTAPNTTTTGSVQQQNPMLNAQLSQSSFSGQGRFITQAQRQIQVRSLSSPNSVTSQINSSFPNQSDGQFQPQSPGHLYQQPSQAPSKQQRIQRVVSIPSHVNSPRTPHGGYVSSDQVVSPQPQMSPSYTSPGNNYASTSGTSDTSRFSFDQQSSQIYGLSSVDRGQGKSSTGGMTSEYVRQELRAMVGAKTQQQQQTQAQQFQYSLSGGSNPEGSVSTPNHQTFNQAELDALVLSLDLGTAGDSSSGLFPPSLLGVSNNQCSISQVPSHSPRDEEPKPADEKKSLLQQLLQHTPEPC</sequence>
<feature type="compositionally biased region" description="Polar residues" evidence="1">
    <location>
        <begin position="749"/>
        <end position="783"/>
    </location>
</feature>
<feature type="region of interest" description="Disordered" evidence="1">
    <location>
        <begin position="732"/>
        <end position="818"/>
    </location>
</feature>
<feature type="compositionally biased region" description="Low complexity" evidence="1">
    <location>
        <begin position="996"/>
        <end position="1008"/>
    </location>
</feature>
<feature type="compositionally biased region" description="Polar residues" evidence="1">
    <location>
        <begin position="1009"/>
        <end position="1023"/>
    </location>
</feature>
<proteinExistence type="predicted"/>
<organism evidence="2 4">
    <name type="scientific">Limulus polyphemus</name>
    <name type="common">Atlantic horseshoe crab</name>
    <dbReference type="NCBI Taxonomy" id="6850"/>
    <lineage>
        <taxon>Eukaryota</taxon>
        <taxon>Metazoa</taxon>
        <taxon>Ecdysozoa</taxon>
        <taxon>Arthropoda</taxon>
        <taxon>Chelicerata</taxon>
        <taxon>Merostomata</taxon>
        <taxon>Xiphosura</taxon>
        <taxon>Limulidae</taxon>
        <taxon>Limulus</taxon>
    </lineage>
</organism>
<feature type="compositionally biased region" description="Basic and acidic residues" evidence="1">
    <location>
        <begin position="1075"/>
        <end position="1089"/>
    </location>
</feature>
<accession>A0ABM1SYM6</accession>
<evidence type="ECO:0000256" key="1">
    <source>
        <dbReference type="SAM" id="MobiDB-lite"/>
    </source>
</evidence>
<feature type="compositionally biased region" description="Polar residues" evidence="1">
    <location>
        <begin position="1064"/>
        <end position="1073"/>
    </location>
</feature>
<gene>
    <name evidence="3 4" type="primary">LOC106465179</name>
</gene>
<evidence type="ECO:0000313" key="3">
    <source>
        <dbReference type="RefSeq" id="XP_022248731.1"/>
    </source>
</evidence>
<dbReference type="RefSeq" id="XP_022248732.1">
    <property type="nucleotide sequence ID" value="XM_022393024.1"/>
</dbReference>
<evidence type="ECO:0000313" key="4">
    <source>
        <dbReference type="RefSeq" id="XP_022248732.1"/>
    </source>
</evidence>
<name>A0ABM1SYM6_LIMPO</name>
<feature type="compositionally biased region" description="Polar residues" evidence="1">
    <location>
        <begin position="193"/>
        <end position="202"/>
    </location>
</feature>